<feature type="non-terminal residue" evidence="1">
    <location>
        <position position="1"/>
    </location>
</feature>
<protein>
    <submittedName>
        <fullName evidence="1">Uncharacterized protein</fullName>
    </submittedName>
</protein>
<gene>
    <name evidence="1" type="ORF">WMO40_17230</name>
</gene>
<accession>A0ACC6SEH1</accession>
<keyword evidence="2" id="KW-1185">Reference proteome</keyword>
<evidence type="ECO:0000313" key="2">
    <source>
        <dbReference type="Proteomes" id="UP001439875"/>
    </source>
</evidence>
<proteinExistence type="predicted"/>
<evidence type="ECO:0000313" key="1">
    <source>
        <dbReference type="EMBL" id="MEQ2528431.1"/>
    </source>
</evidence>
<dbReference type="Proteomes" id="UP001439875">
    <property type="component" value="Unassembled WGS sequence"/>
</dbReference>
<sequence length="97" mass="10879">HLLAQMSANSGSKFRTAGSIYPQYSGGVIIFGLLWLFLFSSNQSQNQYNARVKGTTGQEAGGVKLFRFRFSPISLGLVLFMVLSLCLTIVYYKDYFF</sequence>
<dbReference type="EMBL" id="JBBMEW010000017">
    <property type="protein sequence ID" value="MEQ2528431.1"/>
    <property type="molecule type" value="Genomic_DNA"/>
</dbReference>
<reference evidence="1" key="1">
    <citation type="submission" date="2024-03" db="EMBL/GenBank/DDBJ databases">
        <title>Human intestinal bacterial collection.</title>
        <authorList>
            <person name="Pauvert C."/>
            <person name="Hitch T.C.A."/>
            <person name="Clavel T."/>
        </authorList>
    </citation>
    <scope>NUCLEOTIDE SEQUENCE</scope>
    <source>
        <strain evidence="1">CLA-AA-H227</strain>
    </source>
</reference>
<organism evidence="1 2">
    <name type="scientific">Robertmurraya yapensis</name>
    <name type="common">ex Hitch et al 2024</name>
    <dbReference type="NCBI Taxonomy" id="3133160"/>
    <lineage>
        <taxon>Bacteria</taxon>
        <taxon>Bacillati</taxon>
        <taxon>Bacillota</taxon>
        <taxon>Bacilli</taxon>
        <taxon>Bacillales</taxon>
        <taxon>Bacillaceae</taxon>
        <taxon>Robertmurraya</taxon>
    </lineage>
</organism>
<name>A0ACC6SEH1_9BACI</name>
<comment type="caution">
    <text evidence="1">The sequence shown here is derived from an EMBL/GenBank/DDBJ whole genome shotgun (WGS) entry which is preliminary data.</text>
</comment>